<dbReference type="KEGG" id="ocy:OSSY52_04720"/>
<gene>
    <name evidence="1" type="ORF">OSSY52_04720</name>
</gene>
<dbReference type="RefSeq" id="WP_190615443.1">
    <property type="nucleotide sequence ID" value="NZ_AP018712.1"/>
</dbReference>
<evidence type="ECO:0000313" key="1">
    <source>
        <dbReference type="EMBL" id="BBE30331.1"/>
    </source>
</evidence>
<dbReference type="EMBL" id="AP018712">
    <property type="protein sequence ID" value="BBE30331.1"/>
    <property type="molecule type" value="Genomic_DNA"/>
</dbReference>
<keyword evidence="2" id="KW-1185">Reference proteome</keyword>
<dbReference type="InParanoid" id="A0A7G1G207"/>
<protein>
    <submittedName>
        <fullName evidence="1">Uncharacterized protein</fullName>
    </submittedName>
</protein>
<evidence type="ECO:0000313" key="2">
    <source>
        <dbReference type="Proteomes" id="UP000516361"/>
    </source>
</evidence>
<accession>A0A7G1G207</accession>
<reference evidence="1 2" key="1">
    <citation type="submission" date="2018-06" db="EMBL/GenBank/DDBJ databases">
        <title>Genome sequencing of Oceanotoga sp. sy52.</title>
        <authorList>
            <person name="Mori K."/>
        </authorList>
    </citation>
    <scope>NUCLEOTIDE SEQUENCE [LARGE SCALE GENOMIC DNA]</scope>
    <source>
        <strain evidence="2">sy52</strain>
    </source>
</reference>
<dbReference type="AlphaFoldDB" id="A0A7G1G207"/>
<name>A0A7G1G207_9BACT</name>
<organism evidence="1 2">
    <name type="scientific">Tepiditoga spiralis</name>
    <dbReference type="NCBI Taxonomy" id="2108365"/>
    <lineage>
        <taxon>Bacteria</taxon>
        <taxon>Thermotogati</taxon>
        <taxon>Thermotogota</taxon>
        <taxon>Thermotogae</taxon>
        <taxon>Petrotogales</taxon>
        <taxon>Petrotogaceae</taxon>
        <taxon>Tepiditoga</taxon>
    </lineage>
</organism>
<dbReference type="Proteomes" id="UP000516361">
    <property type="component" value="Chromosome"/>
</dbReference>
<proteinExistence type="predicted"/>
<sequence length="219" mass="23705">MKKIIGLVAVLMMLVMSFGAYPYWHGLNDPAYTHAVNGNVNLNNKTVDVMVYQWISATFVSRETFRTVRGAKDLQGNPLTDGILITKPGIVNDVLLGGIALYSNGNVDITVGATSNYAPAGKTNMNDKIRNLKLKTYNSINNSVVKFTKSIVDADPLAGYTLSNQNNIAKVSNLIGNRNNGTYGPEFAILADINVPNNFGPGDDYVISLDISVAPKTKF</sequence>